<reference evidence="2 3" key="1">
    <citation type="journal article" date="2019" name="Int. J. Syst. Evol. Microbiol.">
        <title>The Global Catalogue of Microorganisms (GCM) 10K type strain sequencing project: providing services to taxonomists for standard genome sequencing and annotation.</title>
        <authorList>
            <consortium name="The Broad Institute Genomics Platform"/>
            <consortium name="The Broad Institute Genome Sequencing Center for Infectious Disease"/>
            <person name="Wu L."/>
            <person name="Ma J."/>
        </authorList>
    </citation>
    <scope>NUCLEOTIDE SEQUENCE [LARGE SCALE GENOMIC DNA]</scope>
    <source>
        <strain evidence="2 3">JCM 9088</strain>
    </source>
</reference>
<name>A0ABN3XDF0_9ACTN</name>
<comment type="caution">
    <text evidence="2">The sequence shown here is derived from an EMBL/GenBank/DDBJ whole genome shotgun (WGS) entry which is preliminary data.</text>
</comment>
<protein>
    <submittedName>
        <fullName evidence="2">Uncharacterized protein</fullName>
    </submittedName>
</protein>
<evidence type="ECO:0000313" key="2">
    <source>
        <dbReference type="EMBL" id="GAA2950423.1"/>
    </source>
</evidence>
<gene>
    <name evidence="2" type="ORF">GCM10010446_39540</name>
</gene>
<sequence>MNICRPSKELPKYGNRNTVHFAPFESFPYAFPEGSSGPGGRRWGGNGEAPSGAAAFAMDKAN</sequence>
<dbReference type="Proteomes" id="UP001500403">
    <property type="component" value="Unassembled WGS sequence"/>
</dbReference>
<dbReference type="EMBL" id="BAAAUD010000039">
    <property type="protein sequence ID" value="GAA2950423.1"/>
    <property type="molecule type" value="Genomic_DNA"/>
</dbReference>
<evidence type="ECO:0000313" key="3">
    <source>
        <dbReference type="Proteomes" id="UP001500403"/>
    </source>
</evidence>
<keyword evidence="3" id="KW-1185">Reference proteome</keyword>
<evidence type="ECO:0000256" key="1">
    <source>
        <dbReference type="SAM" id="MobiDB-lite"/>
    </source>
</evidence>
<organism evidence="2 3">
    <name type="scientific">Streptomyces enissocaesilis</name>
    <dbReference type="NCBI Taxonomy" id="332589"/>
    <lineage>
        <taxon>Bacteria</taxon>
        <taxon>Bacillati</taxon>
        <taxon>Actinomycetota</taxon>
        <taxon>Actinomycetes</taxon>
        <taxon>Kitasatosporales</taxon>
        <taxon>Streptomycetaceae</taxon>
        <taxon>Streptomyces</taxon>
        <taxon>Streptomyces rochei group</taxon>
    </lineage>
</organism>
<proteinExistence type="predicted"/>
<accession>A0ABN3XDF0</accession>
<feature type="compositionally biased region" description="Gly residues" evidence="1">
    <location>
        <begin position="36"/>
        <end position="47"/>
    </location>
</feature>
<feature type="region of interest" description="Disordered" evidence="1">
    <location>
        <begin position="34"/>
        <end position="62"/>
    </location>
</feature>